<comment type="function">
    <text evidence="1">Plays an important role in the elongation step of protein synthesis.</text>
</comment>
<feature type="compositionally biased region" description="Basic and acidic residues" evidence="6">
    <location>
        <begin position="222"/>
        <end position="232"/>
    </location>
</feature>
<dbReference type="FunFam" id="1.10.10.1410:FF:000001">
    <property type="entry name" value="60S acidic ribosomal protein P1"/>
    <property type="match status" value="1"/>
</dbReference>
<dbReference type="CDD" id="cd05831">
    <property type="entry name" value="Ribosomal_P1"/>
    <property type="match status" value="1"/>
</dbReference>
<evidence type="ECO:0000256" key="3">
    <source>
        <dbReference type="ARBA" id="ARBA00011266"/>
    </source>
</evidence>
<dbReference type="Gene3D" id="1.10.10.1410">
    <property type="match status" value="1"/>
</dbReference>
<dbReference type="GO" id="GO:0030295">
    <property type="term" value="F:protein kinase activator activity"/>
    <property type="evidence" value="ECO:0007669"/>
    <property type="project" value="TreeGrafter"/>
</dbReference>
<dbReference type="InterPro" id="IPR027534">
    <property type="entry name" value="Ribosomal_P1/P2"/>
</dbReference>
<dbReference type="Pfam" id="PF00428">
    <property type="entry name" value="Ribosomal_60s"/>
    <property type="match status" value="1"/>
</dbReference>
<sequence>MSLSQFACTYAALILHDEDISITSDKIATLVKAANVTVESYWPSLFAKLAEKRNVGDLIMNIGAGGGAAPVAVASSGPAAGGAAAAAAPAVEEKKEEAPESDDDMGFSLLCMRSKVFGCNRFQVASITVAMQHSRIMCPSFPFGSNFSHPHTCNSYEMIVMWRRFSSSWASVSTSLRSGDFSYLHLLAPYPPLCLLTDNSFDALCAESFGQKPNFSFSAPKEGNRPEVESMKKSLMSEGNKDSSSASSKSPPASIDKSLQQQKRRPRFAPELDGVHCFETILPY</sequence>
<protein>
    <recommendedName>
        <fullName evidence="9">60S acidic ribosomal protein P1</fullName>
    </recommendedName>
</protein>
<evidence type="ECO:0000256" key="5">
    <source>
        <dbReference type="ARBA" id="ARBA00023274"/>
    </source>
</evidence>
<feature type="compositionally biased region" description="Low complexity" evidence="6">
    <location>
        <begin position="242"/>
        <end position="258"/>
    </location>
</feature>
<gene>
    <name evidence="7" type="ORF">H0E87_026347</name>
</gene>
<dbReference type="InterPro" id="IPR038716">
    <property type="entry name" value="P1/P2_N_sf"/>
</dbReference>
<dbReference type="GO" id="GO:0022625">
    <property type="term" value="C:cytosolic large ribosomal subunit"/>
    <property type="evidence" value="ECO:0007669"/>
    <property type="project" value="TreeGrafter"/>
</dbReference>
<dbReference type="AlphaFoldDB" id="A0A8T2X2C2"/>
<organism evidence="7 8">
    <name type="scientific">Populus deltoides</name>
    <name type="common">Eastern poplar</name>
    <name type="synonym">Eastern cottonwood</name>
    <dbReference type="NCBI Taxonomy" id="3696"/>
    <lineage>
        <taxon>Eukaryota</taxon>
        <taxon>Viridiplantae</taxon>
        <taxon>Streptophyta</taxon>
        <taxon>Embryophyta</taxon>
        <taxon>Tracheophyta</taxon>
        <taxon>Spermatophyta</taxon>
        <taxon>Magnoliopsida</taxon>
        <taxon>eudicotyledons</taxon>
        <taxon>Gunneridae</taxon>
        <taxon>Pentapetalae</taxon>
        <taxon>rosids</taxon>
        <taxon>fabids</taxon>
        <taxon>Malpighiales</taxon>
        <taxon>Salicaceae</taxon>
        <taxon>Saliceae</taxon>
        <taxon>Populus</taxon>
    </lineage>
</organism>
<dbReference type="GO" id="GO:0043021">
    <property type="term" value="F:ribonucleoprotein complex binding"/>
    <property type="evidence" value="ECO:0007669"/>
    <property type="project" value="TreeGrafter"/>
</dbReference>
<evidence type="ECO:0008006" key="9">
    <source>
        <dbReference type="Google" id="ProtNLM"/>
    </source>
</evidence>
<evidence type="ECO:0000256" key="2">
    <source>
        <dbReference type="ARBA" id="ARBA00005436"/>
    </source>
</evidence>
<name>A0A8T2X2C2_POPDE</name>
<evidence type="ECO:0000256" key="6">
    <source>
        <dbReference type="SAM" id="MobiDB-lite"/>
    </source>
</evidence>
<keyword evidence="5" id="KW-0687">Ribonucleoprotein</keyword>
<comment type="caution">
    <text evidence="7">The sequence shown here is derived from an EMBL/GenBank/DDBJ whole genome shotgun (WGS) entry which is preliminary data.</text>
</comment>
<reference evidence="7" key="1">
    <citation type="journal article" date="2021" name="J. Hered.">
        <title>Genome Assembly of Salicaceae Populus deltoides (Eastern Cottonwood) I-69 Based on Nanopore Sequencing and Hi-C Technologies.</title>
        <authorList>
            <person name="Bai S."/>
            <person name="Wu H."/>
            <person name="Zhang J."/>
            <person name="Pan Z."/>
            <person name="Zhao W."/>
            <person name="Li Z."/>
            <person name="Tong C."/>
        </authorList>
    </citation>
    <scope>NUCLEOTIDE SEQUENCE</scope>
    <source>
        <tissue evidence="7">Leaf</tissue>
    </source>
</reference>
<evidence type="ECO:0000256" key="4">
    <source>
        <dbReference type="ARBA" id="ARBA00022980"/>
    </source>
</evidence>
<keyword evidence="8" id="KW-1185">Reference proteome</keyword>
<comment type="subunit">
    <text evidence="3">P1 and P2 exist as dimers at the large ribosomal subunit.</text>
</comment>
<evidence type="ECO:0000256" key="1">
    <source>
        <dbReference type="ARBA" id="ARBA00003362"/>
    </source>
</evidence>
<dbReference type="GO" id="GO:0002181">
    <property type="term" value="P:cytoplasmic translation"/>
    <property type="evidence" value="ECO:0007669"/>
    <property type="project" value="TreeGrafter"/>
</dbReference>
<dbReference type="GO" id="GO:0003735">
    <property type="term" value="F:structural constituent of ribosome"/>
    <property type="evidence" value="ECO:0007669"/>
    <property type="project" value="InterPro"/>
</dbReference>
<feature type="region of interest" description="Disordered" evidence="6">
    <location>
        <begin position="216"/>
        <end position="271"/>
    </location>
</feature>
<dbReference type="HAMAP" id="MF_01478">
    <property type="entry name" value="Ribosomal_L12_arch"/>
    <property type="match status" value="1"/>
</dbReference>
<dbReference type="PANTHER" id="PTHR45696">
    <property type="entry name" value="60S ACIDIC RIBOSOMAL PROTEIN P1"/>
    <property type="match status" value="1"/>
</dbReference>
<dbReference type="Proteomes" id="UP000807159">
    <property type="component" value="Chromosome 15"/>
</dbReference>
<dbReference type="EMBL" id="JACEGQ020000015">
    <property type="protein sequence ID" value="KAH8487735.1"/>
    <property type="molecule type" value="Genomic_DNA"/>
</dbReference>
<proteinExistence type="inferred from homology"/>
<evidence type="ECO:0000313" key="8">
    <source>
        <dbReference type="Proteomes" id="UP000807159"/>
    </source>
</evidence>
<dbReference type="PANTHER" id="PTHR45696:SF10">
    <property type="entry name" value="LARGE RIBOSOMAL SUBUNIT PROTEIN P1"/>
    <property type="match status" value="1"/>
</dbReference>
<dbReference type="GO" id="GO:0006414">
    <property type="term" value="P:translational elongation"/>
    <property type="evidence" value="ECO:0007669"/>
    <property type="project" value="InterPro"/>
</dbReference>
<evidence type="ECO:0000313" key="7">
    <source>
        <dbReference type="EMBL" id="KAH8487735.1"/>
    </source>
</evidence>
<accession>A0A8T2X2C2</accession>
<comment type="similarity">
    <text evidence="2">Belongs to the eukaryotic ribosomal protein P1/P2 family.</text>
</comment>
<keyword evidence="4" id="KW-0689">Ribosomal protein</keyword>